<proteinExistence type="predicted"/>
<reference evidence="1 2" key="1">
    <citation type="submission" date="2017-10" db="EMBL/GenBank/DDBJ databases">
        <title>Nyctiphanis sp. nov., isolated from the stomach of the euphausiid Nyctiphanes simplex (Hansen, 1911) in the Gulf of California.</title>
        <authorList>
            <person name="Gomez-Gil B."/>
            <person name="Aguilar-Mendez M."/>
            <person name="Lopez-Cortes A."/>
            <person name="Gomez-Gutierrez J."/>
            <person name="Roque A."/>
            <person name="Lang E."/>
            <person name="Gonzalez-Castillo A."/>
        </authorList>
    </citation>
    <scope>NUCLEOTIDE SEQUENCE [LARGE SCALE GENOMIC DNA]</scope>
    <source>
        <strain evidence="1 2">CAIM 600</strain>
    </source>
</reference>
<accession>A0A4Q0YLY2</accession>
<gene>
    <name evidence="1" type="ORF">CS022_19380</name>
</gene>
<dbReference type="EMBL" id="PEIB01000031">
    <property type="protein sequence ID" value="RXJ71832.1"/>
    <property type="molecule type" value="Genomic_DNA"/>
</dbReference>
<protein>
    <submittedName>
        <fullName evidence="1">Uncharacterized protein</fullName>
    </submittedName>
</protein>
<dbReference type="SUPFAM" id="SSF55347">
    <property type="entry name" value="Glyceraldehyde-3-phosphate dehydrogenase-like, C-terminal domain"/>
    <property type="match status" value="1"/>
</dbReference>
<evidence type="ECO:0000313" key="2">
    <source>
        <dbReference type="Proteomes" id="UP000290287"/>
    </source>
</evidence>
<name>A0A4Q0YLY2_9GAMM</name>
<dbReference type="Gene3D" id="3.30.360.10">
    <property type="entry name" value="Dihydrodipicolinate Reductase, domain 2"/>
    <property type="match status" value="1"/>
</dbReference>
<dbReference type="AlphaFoldDB" id="A0A4Q0YLY2"/>
<keyword evidence="2" id="KW-1185">Reference proteome</keyword>
<sequence>MNREYGKTIETLEFSTANKTYQFSDFFNGVVHENESSSMLNLPEWSDILYAKGFYAMIEEWIRSIKVGKVDSKIKNRDLNTHYVCEYLVKKVRKMKKKQKRKTHQVISL</sequence>
<organism evidence="1 2">
    <name type="scientific">Veronia nyctiphanis</name>
    <dbReference type="NCBI Taxonomy" id="1278244"/>
    <lineage>
        <taxon>Bacteria</taxon>
        <taxon>Pseudomonadati</taxon>
        <taxon>Pseudomonadota</taxon>
        <taxon>Gammaproteobacteria</taxon>
        <taxon>Vibrionales</taxon>
        <taxon>Vibrionaceae</taxon>
        <taxon>Veronia</taxon>
    </lineage>
</organism>
<comment type="caution">
    <text evidence="1">The sequence shown here is derived from an EMBL/GenBank/DDBJ whole genome shotgun (WGS) entry which is preliminary data.</text>
</comment>
<dbReference type="Proteomes" id="UP000290287">
    <property type="component" value="Unassembled WGS sequence"/>
</dbReference>
<evidence type="ECO:0000313" key="1">
    <source>
        <dbReference type="EMBL" id="RXJ71832.1"/>
    </source>
</evidence>